<dbReference type="InterPro" id="IPR038765">
    <property type="entry name" value="Papain-like_cys_pep_sf"/>
</dbReference>
<keyword evidence="1" id="KW-0614">Plasmid</keyword>
<geneLocation type="plasmid" evidence="1 2">
    <name>pBsph</name>
</geneLocation>
<evidence type="ECO:0000313" key="2">
    <source>
        <dbReference type="Proteomes" id="UP000002164"/>
    </source>
</evidence>
<dbReference type="EnsemblBacteria" id="ACA42315">
    <property type="protein sequence ID" value="ACA42315"/>
    <property type="gene ID" value="Bsph_p085"/>
</dbReference>
<dbReference type="SUPFAM" id="SSF54001">
    <property type="entry name" value="Cysteine proteinases"/>
    <property type="match status" value="1"/>
</dbReference>
<organism evidence="1 2">
    <name type="scientific">Lysinibacillus sphaericus (strain C3-41)</name>
    <dbReference type="NCBI Taxonomy" id="444177"/>
    <lineage>
        <taxon>Bacteria</taxon>
        <taxon>Bacillati</taxon>
        <taxon>Bacillota</taxon>
        <taxon>Bacilli</taxon>
        <taxon>Bacillales</taxon>
        <taxon>Bacillaceae</taxon>
        <taxon>Lysinibacillus</taxon>
    </lineage>
</organism>
<dbReference type="EMBL" id="CP000818">
    <property type="protein sequence ID" value="ACA42315.1"/>
    <property type="molecule type" value="Genomic_DNA"/>
</dbReference>
<name>B1I0F6_LYSSC</name>
<dbReference type="Gene3D" id="3.90.1720.10">
    <property type="entry name" value="endopeptidase domain like (from Nostoc punctiforme)"/>
    <property type="match status" value="1"/>
</dbReference>
<accession>B1I0F6</accession>
<proteinExistence type="predicted"/>
<reference evidence="1 2" key="1">
    <citation type="journal article" date="2008" name="J. Bacteriol.">
        <title>Complete genome sequence of the mosquitocidal bacterium Bacillus sphaericus C3-41 and comparison with those of closely related Bacillus species.</title>
        <authorList>
            <person name="Hu X."/>
            <person name="Fan W."/>
            <person name="Han B."/>
            <person name="Liu H."/>
            <person name="Zheng D."/>
            <person name="Li Q."/>
            <person name="Dong W."/>
            <person name="Yan J."/>
            <person name="Gao M."/>
            <person name="Berry C."/>
            <person name="Yuan Z."/>
        </authorList>
    </citation>
    <scope>NUCLEOTIDE SEQUENCE [LARGE SCALE GENOMIC DNA]</scope>
    <source>
        <strain evidence="1 2">C3-41</strain>
        <plasmid evidence="1 2">pBsph</plasmid>
    </source>
</reference>
<dbReference type="RefSeq" id="WP_012291722.1">
    <property type="nucleotide sequence ID" value="NC_010381.1"/>
</dbReference>
<dbReference type="Proteomes" id="UP000002164">
    <property type="component" value="Plasmid pBsph"/>
</dbReference>
<dbReference type="KEGG" id="lsp:Bsph_p085"/>
<dbReference type="AlphaFoldDB" id="B1I0F6"/>
<gene>
    <name evidence="1" type="ordered locus">Bsph_p085</name>
</gene>
<dbReference type="HOGENOM" id="CLU_089886_1_0_9"/>
<sequence>MLRFKKMLQILCLGIIGIAVSMVSFNSSVSASELESEDSLREVYENALNNGELGSDVSFDLWKEIYEESKQLEASFLEGTSSEIPSIAARASYSMKAGDIFLTNATVSSGIVGHAGIAINDTYILHIPGPNKTTQLLTLSDWKSKYAGSNGTTWVHRVNSSDLASKAATWALKNYYNSSGSTGSQNIKPSYKITTALSSTDPTYCSKIVYQAYYNADKDVSGTWVYNRSGIVSPYDFRSNVFYQTPPEVAIFTK</sequence>
<evidence type="ECO:0000313" key="1">
    <source>
        <dbReference type="EMBL" id="ACA42315.1"/>
    </source>
</evidence>
<protein>
    <submittedName>
        <fullName evidence="1">Hypothetical 30.3 kDa protein</fullName>
    </submittedName>
</protein>